<comment type="caution">
    <text evidence="9">The sequence shown here is derived from an EMBL/GenBank/DDBJ whole genome shotgun (WGS) entry which is preliminary data.</text>
</comment>
<evidence type="ECO:0000256" key="3">
    <source>
        <dbReference type="ARBA" id="ARBA00022448"/>
    </source>
</evidence>
<evidence type="ECO:0000256" key="1">
    <source>
        <dbReference type="ARBA" id="ARBA00004651"/>
    </source>
</evidence>
<dbReference type="Proteomes" id="UP000779507">
    <property type="component" value="Unassembled WGS sequence"/>
</dbReference>
<gene>
    <name evidence="9" type="ORF">HNP98_002358</name>
</gene>
<evidence type="ECO:0000256" key="4">
    <source>
        <dbReference type="ARBA" id="ARBA00022475"/>
    </source>
</evidence>
<evidence type="ECO:0000256" key="5">
    <source>
        <dbReference type="ARBA" id="ARBA00022692"/>
    </source>
</evidence>
<keyword evidence="5 8" id="KW-0812">Transmembrane</keyword>
<comment type="similarity">
    <text evidence="2">Belongs to the autoinducer-2 exporter (AI-2E) (TC 2.A.86) family.</text>
</comment>
<dbReference type="InterPro" id="IPR002549">
    <property type="entry name" value="AI-2E-like"/>
</dbReference>
<feature type="transmembrane region" description="Helical" evidence="8">
    <location>
        <begin position="43"/>
        <end position="60"/>
    </location>
</feature>
<protein>
    <submittedName>
        <fullName evidence="9">PurR-regulated permease PerM</fullName>
    </submittedName>
</protein>
<sequence>MPPSPTPTAPPRVLPPPNNLNAPRNIPSPLQHQAPAPIKQSPVVQYTFLLIGLTLLVYVLHTLDSILLPILFAALLAVLLLPLAARLERWKLPRVWAIVVTLLIVVVALVAMFYGFGAQIASLRTELPKLEARSILYFDQAQQWASQRFGYQPLSKEQLIDQSMDSFKSSAGGYLGSTLSTTAGILSVTTLVPIYIFCFLYYRDHMRQFLFRFVTPNKRTSVLHTMDDIQTVVQAYIQGLLTVIVIVSVLNSIGLLLLDVKFAIFFAVFASVLAIIPYIGIMVGSAIPALVTLVDTGSPAKALGVVGVFMFVQFLEGNFITPMITGSKVSINPMAAIIALILGGELWGTPGMILSIPLVAVLKVVFDANRSMEPWGFLLGDLSDGTELKSAKVPAKDNFFKRLWLRIKPV</sequence>
<dbReference type="RefSeq" id="WP_173810256.1">
    <property type="nucleotide sequence ID" value="NZ_JABSNP010000010.1"/>
</dbReference>
<evidence type="ECO:0000256" key="2">
    <source>
        <dbReference type="ARBA" id="ARBA00009773"/>
    </source>
</evidence>
<keyword evidence="10" id="KW-1185">Reference proteome</keyword>
<evidence type="ECO:0000256" key="7">
    <source>
        <dbReference type="ARBA" id="ARBA00023136"/>
    </source>
</evidence>
<dbReference type="Pfam" id="PF01594">
    <property type="entry name" value="AI-2E_transport"/>
    <property type="match status" value="1"/>
</dbReference>
<feature type="transmembrane region" description="Helical" evidence="8">
    <location>
        <begin position="183"/>
        <end position="202"/>
    </location>
</feature>
<keyword evidence="7 8" id="KW-0472">Membrane</keyword>
<evidence type="ECO:0000256" key="6">
    <source>
        <dbReference type="ARBA" id="ARBA00022989"/>
    </source>
</evidence>
<proteinExistence type="inferred from homology"/>
<feature type="transmembrane region" description="Helical" evidence="8">
    <location>
        <begin position="303"/>
        <end position="324"/>
    </location>
</feature>
<feature type="transmembrane region" description="Helical" evidence="8">
    <location>
        <begin position="95"/>
        <end position="116"/>
    </location>
</feature>
<feature type="transmembrane region" description="Helical" evidence="8">
    <location>
        <begin position="235"/>
        <end position="258"/>
    </location>
</feature>
<feature type="transmembrane region" description="Helical" evidence="8">
    <location>
        <begin position="66"/>
        <end position="83"/>
    </location>
</feature>
<keyword evidence="6 8" id="KW-1133">Transmembrane helix</keyword>
<evidence type="ECO:0000256" key="8">
    <source>
        <dbReference type="SAM" id="Phobius"/>
    </source>
</evidence>
<dbReference type="EMBL" id="JABSNP010000010">
    <property type="protein sequence ID" value="NRT19526.1"/>
    <property type="molecule type" value="Genomic_DNA"/>
</dbReference>
<keyword evidence="4" id="KW-1003">Cell membrane</keyword>
<comment type="subcellular location">
    <subcellularLocation>
        <location evidence="1">Cell membrane</location>
        <topology evidence="1">Multi-pass membrane protein</topology>
    </subcellularLocation>
</comment>
<name>A0ABX2FRB0_9BACT</name>
<feature type="transmembrane region" description="Helical" evidence="8">
    <location>
        <begin position="264"/>
        <end position="291"/>
    </location>
</feature>
<dbReference type="PANTHER" id="PTHR21716">
    <property type="entry name" value="TRANSMEMBRANE PROTEIN"/>
    <property type="match status" value="1"/>
</dbReference>
<evidence type="ECO:0000313" key="9">
    <source>
        <dbReference type="EMBL" id="NRT19526.1"/>
    </source>
</evidence>
<evidence type="ECO:0000313" key="10">
    <source>
        <dbReference type="Proteomes" id="UP000779507"/>
    </source>
</evidence>
<feature type="transmembrane region" description="Helical" evidence="8">
    <location>
        <begin position="336"/>
        <end position="362"/>
    </location>
</feature>
<reference evidence="9 10" key="1">
    <citation type="submission" date="2020-05" db="EMBL/GenBank/DDBJ databases">
        <title>Genomic Encyclopedia of Type Strains, Phase IV (KMG-V): Genome sequencing to study the core and pangenomes of soil and plant-associated prokaryotes.</title>
        <authorList>
            <person name="Whitman W."/>
        </authorList>
    </citation>
    <scope>NUCLEOTIDE SEQUENCE [LARGE SCALE GENOMIC DNA]</scope>
    <source>
        <strain evidence="9 10">9A</strain>
    </source>
</reference>
<organism evidence="9 10">
    <name type="scientific">Hymenobacter caeli</name>
    <dbReference type="NCBI Taxonomy" id="2735894"/>
    <lineage>
        <taxon>Bacteria</taxon>
        <taxon>Pseudomonadati</taxon>
        <taxon>Bacteroidota</taxon>
        <taxon>Cytophagia</taxon>
        <taxon>Cytophagales</taxon>
        <taxon>Hymenobacteraceae</taxon>
        <taxon>Hymenobacter</taxon>
    </lineage>
</organism>
<accession>A0ABX2FRB0</accession>
<keyword evidence="3" id="KW-0813">Transport</keyword>
<dbReference type="PANTHER" id="PTHR21716:SF53">
    <property type="entry name" value="PERMEASE PERM-RELATED"/>
    <property type="match status" value="1"/>
</dbReference>